<comment type="caution">
    <text evidence="1">The sequence shown here is derived from an EMBL/GenBank/DDBJ whole genome shotgun (WGS) entry which is preliminary data.</text>
</comment>
<gene>
    <name evidence="1" type="ORF">CCMP2556_LOCUS35091</name>
</gene>
<proteinExistence type="predicted"/>
<protein>
    <submittedName>
        <fullName evidence="1">Uncharacterized protein</fullName>
    </submittedName>
</protein>
<dbReference type="InterPro" id="IPR016181">
    <property type="entry name" value="Acyl_CoA_acyltransferase"/>
</dbReference>
<organism evidence="1 2">
    <name type="scientific">Durusdinium trenchii</name>
    <dbReference type="NCBI Taxonomy" id="1381693"/>
    <lineage>
        <taxon>Eukaryota</taxon>
        <taxon>Sar</taxon>
        <taxon>Alveolata</taxon>
        <taxon>Dinophyceae</taxon>
        <taxon>Suessiales</taxon>
        <taxon>Symbiodiniaceae</taxon>
        <taxon>Durusdinium</taxon>
    </lineage>
</organism>
<evidence type="ECO:0000313" key="1">
    <source>
        <dbReference type="EMBL" id="CAK9071389.1"/>
    </source>
</evidence>
<evidence type="ECO:0000313" key="2">
    <source>
        <dbReference type="Proteomes" id="UP001642484"/>
    </source>
</evidence>
<keyword evidence="2" id="KW-1185">Reference proteome</keyword>
<accession>A0ABP0P8J4</accession>
<dbReference type="Proteomes" id="UP001642484">
    <property type="component" value="Unassembled WGS sequence"/>
</dbReference>
<name>A0ABP0P8J4_9DINO</name>
<sequence>MRQETQRLILARLCGNIGDATHSVEEMEQCPPIVFTACKVVGGVMCKARALSQGGRVLEIDGVGAYTSVLAGAGGVLIGAMELEAARQGHLAIILLATPSATGFYAHLGYASMESCSLTADHAVQQALYSVSMPLLFGMWP</sequence>
<dbReference type="SUPFAM" id="SSF55729">
    <property type="entry name" value="Acyl-CoA N-acyltransferases (Nat)"/>
    <property type="match status" value="1"/>
</dbReference>
<reference evidence="1 2" key="1">
    <citation type="submission" date="2024-02" db="EMBL/GenBank/DDBJ databases">
        <authorList>
            <person name="Chen Y."/>
            <person name="Shah S."/>
            <person name="Dougan E. K."/>
            <person name="Thang M."/>
            <person name="Chan C."/>
        </authorList>
    </citation>
    <scope>NUCLEOTIDE SEQUENCE [LARGE SCALE GENOMIC DNA]</scope>
</reference>
<dbReference type="EMBL" id="CAXAMN010022618">
    <property type="protein sequence ID" value="CAK9071389.1"/>
    <property type="molecule type" value="Genomic_DNA"/>
</dbReference>